<dbReference type="PANTHER" id="PTHR33841:SF4">
    <property type="entry name" value="RESTRICTION MODIFICATION SYSTEM DNA SPECIFICITY DOMAIN"/>
    <property type="match status" value="1"/>
</dbReference>
<dbReference type="GO" id="GO:0008170">
    <property type="term" value="F:N-methyltransferase activity"/>
    <property type="evidence" value="ECO:0007669"/>
    <property type="project" value="InterPro"/>
</dbReference>
<dbReference type="PRINTS" id="PR00507">
    <property type="entry name" value="N12N6MTFRASE"/>
</dbReference>
<dbReference type="Gene3D" id="3.40.50.150">
    <property type="entry name" value="Vaccinia Virus protein VP39"/>
    <property type="match status" value="1"/>
</dbReference>
<comment type="similarity">
    <text evidence="1">Belongs to the N(4)/N(6)-methyltransferase family.</text>
</comment>
<keyword evidence="7" id="KW-1185">Reference proteome</keyword>
<feature type="domain" description="DNA methylase adenine-specific" evidence="5">
    <location>
        <begin position="309"/>
        <end position="413"/>
    </location>
</feature>
<dbReference type="GO" id="GO:0009007">
    <property type="term" value="F:site-specific DNA-methyltransferase (adenine-specific) activity"/>
    <property type="evidence" value="ECO:0007669"/>
    <property type="project" value="UniProtKB-EC"/>
</dbReference>
<accession>A0A1G9DIW4</accession>
<dbReference type="Pfam" id="PF02384">
    <property type="entry name" value="N6_Mtase"/>
    <property type="match status" value="1"/>
</dbReference>
<dbReference type="CDD" id="cd02440">
    <property type="entry name" value="AdoMet_MTases"/>
    <property type="match status" value="1"/>
</dbReference>
<evidence type="ECO:0000256" key="2">
    <source>
        <dbReference type="ARBA" id="ARBA00022603"/>
    </source>
</evidence>
<dbReference type="PROSITE" id="PS00092">
    <property type="entry name" value="N6_MTASE"/>
    <property type="match status" value="1"/>
</dbReference>
<name>A0A1G9DIW4_9HYPH</name>
<dbReference type="GO" id="GO:0009307">
    <property type="term" value="P:DNA restriction-modification system"/>
    <property type="evidence" value="ECO:0007669"/>
    <property type="project" value="UniProtKB-KW"/>
</dbReference>
<dbReference type="InterPro" id="IPR002052">
    <property type="entry name" value="DNA_methylase_N6_adenine_CS"/>
</dbReference>
<dbReference type="SUPFAM" id="SSF53335">
    <property type="entry name" value="S-adenosyl-L-methionine-dependent methyltransferases"/>
    <property type="match status" value="1"/>
</dbReference>
<keyword evidence="3" id="KW-0808">Transferase</keyword>
<protein>
    <submittedName>
        <fullName evidence="6">N-6 DNA Methylase</fullName>
    </submittedName>
</protein>
<dbReference type="EMBL" id="FNEE01000018">
    <property type="protein sequence ID" value="SDK63832.1"/>
    <property type="molecule type" value="Genomic_DNA"/>
</dbReference>
<reference evidence="7" key="1">
    <citation type="submission" date="2016-10" db="EMBL/GenBank/DDBJ databases">
        <authorList>
            <person name="Varghese N."/>
            <person name="Submissions S."/>
        </authorList>
    </citation>
    <scope>NUCLEOTIDE SEQUENCE [LARGE SCALE GENOMIC DNA]</scope>
    <source>
        <strain evidence="7">CGMCC 1.11022</strain>
    </source>
</reference>
<evidence type="ECO:0000313" key="6">
    <source>
        <dbReference type="EMBL" id="SDK63832.1"/>
    </source>
</evidence>
<keyword evidence="4" id="KW-0680">Restriction system</keyword>
<organism evidence="6 7">
    <name type="scientific">Mesorhizobium muleiense</name>
    <dbReference type="NCBI Taxonomy" id="1004279"/>
    <lineage>
        <taxon>Bacteria</taxon>
        <taxon>Pseudomonadati</taxon>
        <taxon>Pseudomonadota</taxon>
        <taxon>Alphaproteobacteria</taxon>
        <taxon>Hyphomicrobiales</taxon>
        <taxon>Phyllobacteriaceae</taxon>
        <taxon>Mesorhizobium</taxon>
    </lineage>
</organism>
<dbReference type="Proteomes" id="UP000198894">
    <property type="component" value="Unassembled WGS sequence"/>
</dbReference>
<evidence type="ECO:0000256" key="3">
    <source>
        <dbReference type="ARBA" id="ARBA00022679"/>
    </source>
</evidence>
<evidence type="ECO:0000313" key="7">
    <source>
        <dbReference type="Proteomes" id="UP000198894"/>
    </source>
</evidence>
<dbReference type="PANTHER" id="PTHR33841">
    <property type="entry name" value="DNA METHYLTRANSFERASE YEEA-RELATED"/>
    <property type="match status" value="1"/>
</dbReference>
<keyword evidence="2 6" id="KW-0489">Methyltransferase</keyword>
<evidence type="ECO:0000256" key="1">
    <source>
        <dbReference type="ARBA" id="ARBA00006594"/>
    </source>
</evidence>
<dbReference type="InterPro" id="IPR050953">
    <property type="entry name" value="N4_N6_ade-DNA_methylase"/>
</dbReference>
<dbReference type="GO" id="GO:0003677">
    <property type="term" value="F:DNA binding"/>
    <property type="evidence" value="ECO:0007669"/>
    <property type="project" value="InterPro"/>
</dbReference>
<dbReference type="AlphaFoldDB" id="A0A1G9DIW4"/>
<dbReference type="InterPro" id="IPR029063">
    <property type="entry name" value="SAM-dependent_MTases_sf"/>
</dbReference>
<dbReference type="InterPro" id="IPR003356">
    <property type="entry name" value="DNA_methylase_A-5"/>
</dbReference>
<sequence length="1015" mass="112293">MLSRMRRQRYSLKREGKVANSWRGDRLPDIVRSMASRPRHEALRGLITELLREGFGAAFSELEHERYLVDNSGRIDVAWGATVIELKSDLRREERDVVARMPDYLADASRGSAPGRTTVGLATDGATLLAYTLDLGRLTSIGRYDVDVDHPERLLTWLEPLLSPVPEVMPTPIAVALAFGRYSLAFGRAHAQLQRLWSEVGDHPEVRLKRNLWDGLLRQVYGDDVGSDALFLQHTYLTILVKAIAARVLDLEIGDPAEMLSGRLLANEGIVGAVEADFFDWPLLATGGDDLVRSLAAETIRFRLRDVKVDVLKSLYESLIDPDERHDLGEYYTPDWLAARVVTAAIPRPLEQRVLDPSCGSGTFLFHALRRLIEAGRQAGVPPAEIVETCADRVFGIDVHPVAVALARVTWLLALGDLVQDRPPTLSVPVYMGDSMQWNLRPLGASAEVLVDVPPNDPPLRIPAGLASDQHLFERALDELNRGLDTLAEPEAIRHAIALAGATTEDAAMLGQTFAQLKELYLDGRNHIWTFILRNLLRPVWLSHPDHRADVLIGNPPWIVYRHLSADMKDRLREALRSYNLWVGGSLATQQDMCALFWARGAERYLRDGGVLALVLPYAALNAPVFAGMRDGGMERVRVAIIGGWGLERVWPIFGAQSGSSTTSTCVLFGERDRAGPPPAEFDRWVGVLPRRDASEAEAAEVLAHMRAAWPRPRTLLAASPYRTRFRNGASLFPRRFVLVEYAAAGRLQSRRDAPRLRGRVGSLDKRPWTGVEPPEGPVERIFVRRIALGESVAPYRVLDLVTGVVPMESGAILTAASADARGHRGLAAWLRDAETKWNEHSNKGVDGAPRMTLTRSLNHLQKLVAQAARSPIRVLYTKAGTRLSACWLEDDDVIIDHKAYWSAANSLEEAAYVAAVLNTSIVLDRVKDLQPVGQRDPRDFDNLVWTLPIPEFDASEALHVDLAAAALHAAGIAARIELPDSAHFTAKRRAIRQTLVDDGVAETIERLVDALLPP</sequence>
<evidence type="ECO:0000256" key="4">
    <source>
        <dbReference type="ARBA" id="ARBA00022747"/>
    </source>
</evidence>
<dbReference type="GO" id="GO:0032259">
    <property type="term" value="P:methylation"/>
    <property type="evidence" value="ECO:0007669"/>
    <property type="project" value="UniProtKB-KW"/>
</dbReference>
<evidence type="ECO:0000259" key="5">
    <source>
        <dbReference type="Pfam" id="PF02384"/>
    </source>
</evidence>
<gene>
    <name evidence="6" type="ORF">SAMN05428953_11830</name>
</gene>
<proteinExistence type="inferred from homology"/>